<name>A0A6J4KYL5_9CYAN</name>
<gene>
    <name evidence="2" type="ORF">AVDCRST_MAG94-1359</name>
</gene>
<keyword evidence="1" id="KW-0812">Transmembrane</keyword>
<keyword evidence="1" id="KW-1133">Transmembrane helix</keyword>
<evidence type="ECO:0000313" key="2">
    <source>
        <dbReference type="EMBL" id="CAA9318894.1"/>
    </source>
</evidence>
<evidence type="ECO:0000256" key="1">
    <source>
        <dbReference type="SAM" id="Phobius"/>
    </source>
</evidence>
<protein>
    <submittedName>
        <fullName evidence="2">Uncharacterized protein</fullName>
    </submittedName>
</protein>
<feature type="transmembrane region" description="Helical" evidence="1">
    <location>
        <begin position="73"/>
        <end position="90"/>
    </location>
</feature>
<feature type="transmembrane region" description="Helical" evidence="1">
    <location>
        <begin position="129"/>
        <end position="156"/>
    </location>
</feature>
<reference evidence="2" key="1">
    <citation type="submission" date="2020-02" db="EMBL/GenBank/DDBJ databases">
        <authorList>
            <person name="Meier V. D."/>
        </authorList>
    </citation>
    <scope>NUCLEOTIDE SEQUENCE</scope>
    <source>
        <strain evidence="2">AVDCRST_MAG94</strain>
    </source>
</reference>
<sequence>MPADRGSPVSARYRLGLNFSDPRWGLGREAVAASRLWRYGLIAVGSASSLIYPHVPLVSFAALAGITLHRKQAVASVTLIWLANQVYGFVLRDYPLSPIALLWGVTMGLGTFAVVLLASMQPKLSDRGWLGQAAWLGVVMLLGFGIAQSSILFVNQWVGMHGFTTDVLLRLFRRELVWAIALFALYTAFVLNHQRSLRHTLR</sequence>
<accession>A0A6J4KYL5</accession>
<feature type="transmembrane region" description="Helical" evidence="1">
    <location>
        <begin position="176"/>
        <end position="192"/>
    </location>
</feature>
<keyword evidence="1" id="KW-0472">Membrane</keyword>
<dbReference type="EMBL" id="CADCTY010000469">
    <property type="protein sequence ID" value="CAA9318894.1"/>
    <property type="molecule type" value="Genomic_DNA"/>
</dbReference>
<dbReference type="AlphaFoldDB" id="A0A6J4KYL5"/>
<organism evidence="2">
    <name type="scientific">uncultured Leptolyngbya sp</name>
    <dbReference type="NCBI Taxonomy" id="332963"/>
    <lineage>
        <taxon>Bacteria</taxon>
        <taxon>Bacillati</taxon>
        <taxon>Cyanobacteriota</taxon>
        <taxon>Cyanophyceae</taxon>
        <taxon>Leptolyngbyales</taxon>
        <taxon>Leptolyngbyaceae</taxon>
        <taxon>Leptolyngbya group</taxon>
        <taxon>Leptolyngbya</taxon>
        <taxon>environmental samples</taxon>
    </lineage>
</organism>
<proteinExistence type="predicted"/>
<feature type="transmembrane region" description="Helical" evidence="1">
    <location>
        <begin position="96"/>
        <end position="117"/>
    </location>
</feature>
<feature type="transmembrane region" description="Helical" evidence="1">
    <location>
        <begin position="39"/>
        <end position="66"/>
    </location>
</feature>